<evidence type="ECO:0000256" key="4">
    <source>
        <dbReference type="PROSITE-ProRule" id="PRU00134"/>
    </source>
</evidence>
<evidence type="ECO:0000313" key="7">
    <source>
        <dbReference type="Proteomes" id="UP001221142"/>
    </source>
</evidence>
<evidence type="ECO:0000259" key="5">
    <source>
        <dbReference type="PROSITE" id="PS50865"/>
    </source>
</evidence>
<evidence type="ECO:0000256" key="1">
    <source>
        <dbReference type="ARBA" id="ARBA00022723"/>
    </source>
</evidence>
<sequence length="448" mass="50649">MAGTYQDPHTMDGVSFGYRELRMGLCAMQAALTTEVLLYFTRRRFEERWLSAPPAERGKHVLAGLASVCPLSLTLHQSRAFCVNELNVAAHRNDGRLLIKLLRGMLVANPGRIPENPLYIPDPVWDAIAAHQRTTGASAEEKLALEVVLIMRNDLITHVIVYVLRSFLVYNAPLTGPLAEKLLRLQVKHAGSFNDIEKKSKQYCIYCRKPNETTVKYSRCRRCWEAIGLEILYCSVACQKADWKTGHKVGCGKSLDLESIKKEVPVVRGAPKHPPPIVGPPLPGFTRSSALGYQVMQLNLWQEYDYFFTPQTRPVYLKFTHAPVQAVVRAARSKALDSGDRPTVARLAHFLWALSSKDTRALSFGLTGDFILEQFKAEYEFEEIHAAVDEMNNRMIRDPLLRPPLLAEAGFSAGKWEDYYKTWPANKPVEIAFVPIDADLLEKYNFER</sequence>
<dbReference type="PROSITE" id="PS50865">
    <property type="entry name" value="ZF_MYND_2"/>
    <property type="match status" value="1"/>
</dbReference>
<dbReference type="AlphaFoldDB" id="A0AAD7BIM8"/>
<dbReference type="SUPFAM" id="SSF144232">
    <property type="entry name" value="HIT/MYND zinc finger-like"/>
    <property type="match status" value="1"/>
</dbReference>
<comment type="caution">
    <text evidence="6">The sequence shown here is derived from an EMBL/GenBank/DDBJ whole genome shotgun (WGS) entry which is preliminary data.</text>
</comment>
<evidence type="ECO:0000256" key="2">
    <source>
        <dbReference type="ARBA" id="ARBA00022771"/>
    </source>
</evidence>
<keyword evidence="3" id="KW-0862">Zinc</keyword>
<reference evidence="6" key="1">
    <citation type="submission" date="2023-03" db="EMBL/GenBank/DDBJ databases">
        <title>Massive genome expansion in bonnet fungi (Mycena s.s.) driven by repeated elements and novel gene families across ecological guilds.</title>
        <authorList>
            <consortium name="Lawrence Berkeley National Laboratory"/>
            <person name="Harder C.B."/>
            <person name="Miyauchi S."/>
            <person name="Viragh M."/>
            <person name="Kuo A."/>
            <person name="Thoen E."/>
            <person name="Andreopoulos B."/>
            <person name="Lu D."/>
            <person name="Skrede I."/>
            <person name="Drula E."/>
            <person name="Henrissat B."/>
            <person name="Morin E."/>
            <person name="Kohler A."/>
            <person name="Barry K."/>
            <person name="LaButti K."/>
            <person name="Morin E."/>
            <person name="Salamov A."/>
            <person name="Lipzen A."/>
            <person name="Mereny Z."/>
            <person name="Hegedus B."/>
            <person name="Baldrian P."/>
            <person name="Stursova M."/>
            <person name="Weitz H."/>
            <person name="Taylor A."/>
            <person name="Grigoriev I.V."/>
            <person name="Nagy L.G."/>
            <person name="Martin F."/>
            <person name="Kauserud H."/>
        </authorList>
    </citation>
    <scope>NUCLEOTIDE SEQUENCE</scope>
    <source>
        <strain evidence="6">9284</strain>
    </source>
</reference>
<gene>
    <name evidence="6" type="ORF">FB45DRAFT_1091210</name>
</gene>
<accession>A0AAD7BIM8</accession>
<keyword evidence="1" id="KW-0479">Metal-binding</keyword>
<evidence type="ECO:0000313" key="6">
    <source>
        <dbReference type="EMBL" id="KAJ7622337.1"/>
    </source>
</evidence>
<dbReference type="Gene3D" id="6.10.140.2220">
    <property type="match status" value="1"/>
</dbReference>
<dbReference type="EMBL" id="JARKIF010000015">
    <property type="protein sequence ID" value="KAJ7622337.1"/>
    <property type="molecule type" value="Genomic_DNA"/>
</dbReference>
<keyword evidence="7" id="KW-1185">Reference proteome</keyword>
<protein>
    <recommendedName>
        <fullName evidence="5">MYND-type domain-containing protein</fullName>
    </recommendedName>
</protein>
<dbReference type="Pfam" id="PF01753">
    <property type="entry name" value="zf-MYND"/>
    <property type="match status" value="1"/>
</dbReference>
<evidence type="ECO:0000256" key="3">
    <source>
        <dbReference type="ARBA" id="ARBA00022833"/>
    </source>
</evidence>
<proteinExistence type="predicted"/>
<name>A0AAD7BIM8_9AGAR</name>
<organism evidence="6 7">
    <name type="scientific">Roridomyces roridus</name>
    <dbReference type="NCBI Taxonomy" id="1738132"/>
    <lineage>
        <taxon>Eukaryota</taxon>
        <taxon>Fungi</taxon>
        <taxon>Dikarya</taxon>
        <taxon>Basidiomycota</taxon>
        <taxon>Agaricomycotina</taxon>
        <taxon>Agaricomycetes</taxon>
        <taxon>Agaricomycetidae</taxon>
        <taxon>Agaricales</taxon>
        <taxon>Marasmiineae</taxon>
        <taxon>Mycenaceae</taxon>
        <taxon>Roridomyces</taxon>
    </lineage>
</organism>
<feature type="domain" description="MYND-type" evidence="5">
    <location>
        <begin position="204"/>
        <end position="251"/>
    </location>
</feature>
<dbReference type="GO" id="GO:0008270">
    <property type="term" value="F:zinc ion binding"/>
    <property type="evidence" value="ECO:0007669"/>
    <property type="project" value="UniProtKB-KW"/>
</dbReference>
<keyword evidence="2 4" id="KW-0863">Zinc-finger</keyword>
<dbReference type="InterPro" id="IPR002893">
    <property type="entry name" value="Znf_MYND"/>
</dbReference>
<dbReference type="Proteomes" id="UP001221142">
    <property type="component" value="Unassembled WGS sequence"/>
</dbReference>